<dbReference type="SUPFAM" id="SSF49464">
    <property type="entry name" value="Carboxypeptidase regulatory domain-like"/>
    <property type="match status" value="1"/>
</dbReference>
<accession>A0AA37TB87</accession>
<reference evidence="9 10" key="1">
    <citation type="journal article" date="2014" name="Int. J. Syst. Evol. Microbiol.">
        <title>Complete genome sequence of Corynebacterium casei LMG S-19264T (=DSM 44701T), isolated from a smear-ripened cheese.</title>
        <authorList>
            <consortium name="US DOE Joint Genome Institute (JGI-PGF)"/>
            <person name="Walter F."/>
            <person name="Albersmeier A."/>
            <person name="Kalinowski J."/>
            <person name="Ruckert C."/>
        </authorList>
    </citation>
    <scope>NUCLEOTIDE SEQUENCE [LARGE SCALE GENOMIC DNA]</scope>
    <source>
        <strain evidence="9 10">NBRC 110095</strain>
    </source>
</reference>
<name>A0AA37TB87_9GAMM</name>
<dbReference type="PANTHER" id="PTHR30069:SF46">
    <property type="entry name" value="OAR PROTEIN"/>
    <property type="match status" value="1"/>
</dbReference>
<dbReference type="RefSeq" id="WP_232595068.1">
    <property type="nucleotide sequence ID" value="NZ_BSPD01000035.1"/>
</dbReference>
<dbReference type="Pfam" id="PF25183">
    <property type="entry name" value="OMP_b-brl_4"/>
    <property type="match status" value="2"/>
</dbReference>
<dbReference type="Gene3D" id="2.40.170.20">
    <property type="entry name" value="TonB-dependent receptor, beta-barrel domain"/>
    <property type="match status" value="1"/>
</dbReference>
<keyword evidence="10" id="KW-1185">Reference proteome</keyword>
<sequence>MSVFTRNRLAAATLMALCAGGVHAQQTSSSINGAITTPDGTPATNTTIVVLHVPSNTIKQFVTNNEGRFSASGLRVGGPYRITIDSPVYKDKTLDEVYLQLDKPFNLDMSLSNESIEELTVVANASAFERNSGTDSLFNAVTVEVSPSMDRDLKDVIRNNPFAVVSSGDDNELSIAGTNPNYNSLTVDGINQNDEFGLNGSGYPTLRSPISTQAIEAVSVSLSPFNARSSGFSGGQINAVTKSGSNEFHGSMFYEERQSKWGGSAENPLTGRDAEIDYERTNWGATFSGPILEDELFFFLSYEYFKEPSTQSWGPAGSGTSNETYLSEAQYDQIRQIGMDVYGVDVGDWRLSPEEEDEKILVKLDYNINDDHRASFTYQYTNGNRTSFGGSRQSRLLGGSGAFDLSNEMTSYAFQLYSYWSDSFSTELSLSYKDVVNGQDSFSSLPGIIITADSDSECNNSRGCETRVSLGSDANRHAARLDNQRINFEWVGELLVNEHTLSFGTKIEDLDVFNLFVPNSRGTYQFNSIEDFENRQGYIEYSNAYTNDAEDAATDIQMRTTSLFIQDDWFITPNLELNLGLRYELTSSSSQPQLNEQFAERYGFSNTENLDGVDLFLPRIGFQWTASDTITLSGGLGRYSGGRPNVWLGDAWVRDGVTLAREENYGSEENTRTISSFDSLPSEILYTDDDRGDGNVTAIDPNFKMPSDWRASISLDAQLPYDWNFNATYVRVEQENDVYWVDLARERNIEQAGEVTTTVDGGRIIYPVNSDDPERFDLLMTNADKSGHSNLYSLSLNKFWDTGWNVGMSYAHQDIVQGNPAAGNNAFSNYQRNPSVNRNEVRLGRSDFEIEHRFILNVGYDATLFADYRSTFSLFFERRSGNPFSWVLADQSTFRNGPVGDPGPLRNVFSNAYLPYIPTGESDNAVAFGENGSLTYSEVMEEVSQAGLEGSAGSYVEKNSDSTPWISQLDFKFTQEIPGFSENYKGIVEVTLRNVFDFLDDKGIYTNDHGQVRRMSFPSRALFRYDINENGQYRYYQPPSFNGASNWNQFDEEASSWGLKLGVRFEF</sequence>
<proteinExistence type="predicted"/>
<feature type="signal peptide" evidence="7">
    <location>
        <begin position="1"/>
        <end position="24"/>
    </location>
</feature>
<evidence type="ECO:0000256" key="4">
    <source>
        <dbReference type="ARBA" id="ARBA00022692"/>
    </source>
</evidence>
<evidence type="ECO:0000313" key="10">
    <source>
        <dbReference type="Proteomes" id="UP001156870"/>
    </source>
</evidence>
<protein>
    <submittedName>
        <fullName evidence="9">Oar protein</fullName>
    </submittedName>
</protein>
<evidence type="ECO:0000256" key="5">
    <source>
        <dbReference type="ARBA" id="ARBA00023136"/>
    </source>
</evidence>
<dbReference type="Gene3D" id="2.60.40.1120">
    <property type="entry name" value="Carboxypeptidase-like, regulatory domain"/>
    <property type="match status" value="1"/>
</dbReference>
<comment type="caution">
    <text evidence="9">The sequence shown here is derived from an EMBL/GenBank/DDBJ whole genome shotgun (WGS) entry which is preliminary data.</text>
</comment>
<evidence type="ECO:0000256" key="6">
    <source>
        <dbReference type="ARBA" id="ARBA00023237"/>
    </source>
</evidence>
<dbReference type="EMBL" id="BSPD01000035">
    <property type="protein sequence ID" value="GLS25887.1"/>
    <property type="molecule type" value="Genomic_DNA"/>
</dbReference>
<comment type="subcellular location">
    <subcellularLocation>
        <location evidence="1">Cell outer membrane</location>
        <topology evidence="1">Multi-pass membrane protein</topology>
    </subcellularLocation>
</comment>
<evidence type="ECO:0000256" key="2">
    <source>
        <dbReference type="ARBA" id="ARBA00022448"/>
    </source>
</evidence>
<keyword evidence="3" id="KW-1134">Transmembrane beta strand</keyword>
<keyword evidence="7" id="KW-0732">Signal</keyword>
<dbReference type="SUPFAM" id="SSF56935">
    <property type="entry name" value="Porins"/>
    <property type="match status" value="1"/>
</dbReference>
<dbReference type="AlphaFoldDB" id="A0AA37TB87"/>
<dbReference type="GO" id="GO:0044718">
    <property type="term" value="P:siderophore transmembrane transport"/>
    <property type="evidence" value="ECO:0007669"/>
    <property type="project" value="TreeGrafter"/>
</dbReference>
<dbReference type="GO" id="GO:0009279">
    <property type="term" value="C:cell outer membrane"/>
    <property type="evidence" value="ECO:0007669"/>
    <property type="project" value="UniProtKB-SubCell"/>
</dbReference>
<feature type="domain" description="TonB-dependent transporter Oar-like beta-barrel" evidence="8">
    <location>
        <begin position="240"/>
        <end position="311"/>
    </location>
</feature>
<gene>
    <name evidence="9" type="primary">oar_1</name>
    <name evidence="9" type="ORF">GCM10007877_16010</name>
</gene>
<dbReference type="InterPro" id="IPR037066">
    <property type="entry name" value="Plug_dom_sf"/>
</dbReference>
<dbReference type="InterPro" id="IPR008969">
    <property type="entry name" value="CarboxyPept-like_regulatory"/>
</dbReference>
<keyword evidence="4" id="KW-0812">Transmembrane</keyword>
<evidence type="ECO:0000256" key="3">
    <source>
        <dbReference type="ARBA" id="ARBA00022452"/>
    </source>
</evidence>
<evidence type="ECO:0000256" key="7">
    <source>
        <dbReference type="SAM" id="SignalP"/>
    </source>
</evidence>
<evidence type="ECO:0000256" key="1">
    <source>
        <dbReference type="ARBA" id="ARBA00004571"/>
    </source>
</evidence>
<feature type="chain" id="PRO_5041464719" evidence="7">
    <location>
        <begin position="25"/>
        <end position="1067"/>
    </location>
</feature>
<organism evidence="9 10">
    <name type="scientific">Marinibactrum halimedae</name>
    <dbReference type="NCBI Taxonomy" id="1444977"/>
    <lineage>
        <taxon>Bacteria</taxon>
        <taxon>Pseudomonadati</taxon>
        <taxon>Pseudomonadota</taxon>
        <taxon>Gammaproteobacteria</taxon>
        <taxon>Cellvibrionales</taxon>
        <taxon>Cellvibrionaceae</taxon>
        <taxon>Marinibactrum</taxon>
    </lineage>
</organism>
<evidence type="ECO:0000259" key="8">
    <source>
        <dbReference type="Pfam" id="PF25183"/>
    </source>
</evidence>
<dbReference type="InterPro" id="IPR036942">
    <property type="entry name" value="Beta-barrel_TonB_sf"/>
</dbReference>
<dbReference type="Pfam" id="PF13620">
    <property type="entry name" value="CarboxypepD_reg"/>
    <property type="match status" value="1"/>
</dbReference>
<feature type="domain" description="TonB-dependent transporter Oar-like beta-barrel" evidence="8">
    <location>
        <begin position="355"/>
        <end position="866"/>
    </location>
</feature>
<dbReference type="PANTHER" id="PTHR30069">
    <property type="entry name" value="TONB-DEPENDENT OUTER MEMBRANE RECEPTOR"/>
    <property type="match status" value="1"/>
</dbReference>
<dbReference type="InterPro" id="IPR057601">
    <property type="entry name" value="Oar-like_b-barrel"/>
</dbReference>
<dbReference type="Gene3D" id="2.170.130.10">
    <property type="entry name" value="TonB-dependent receptor, plug domain"/>
    <property type="match status" value="1"/>
</dbReference>
<keyword evidence="5" id="KW-0472">Membrane</keyword>
<keyword evidence="2" id="KW-0813">Transport</keyword>
<dbReference type="Proteomes" id="UP001156870">
    <property type="component" value="Unassembled WGS sequence"/>
</dbReference>
<dbReference type="GO" id="GO:0015344">
    <property type="term" value="F:siderophore uptake transmembrane transporter activity"/>
    <property type="evidence" value="ECO:0007669"/>
    <property type="project" value="TreeGrafter"/>
</dbReference>
<dbReference type="InterPro" id="IPR039426">
    <property type="entry name" value="TonB-dep_rcpt-like"/>
</dbReference>
<keyword evidence="6" id="KW-0998">Cell outer membrane</keyword>
<evidence type="ECO:0000313" key="9">
    <source>
        <dbReference type="EMBL" id="GLS25887.1"/>
    </source>
</evidence>